<accession>A0A6H2END4</accession>
<keyword evidence="3" id="KW-1185">Reference proteome</keyword>
<keyword evidence="1" id="KW-0812">Transmembrane</keyword>
<organism evidence="2 3">
    <name type="scientific">Arcanobacterium buesumense</name>
    <dbReference type="NCBI Taxonomy" id="2722751"/>
    <lineage>
        <taxon>Bacteria</taxon>
        <taxon>Bacillati</taxon>
        <taxon>Actinomycetota</taxon>
        <taxon>Actinomycetes</taxon>
        <taxon>Actinomycetales</taxon>
        <taxon>Actinomycetaceae</taxon>
        <taxon>Arcanobacterium</taxon>
    </lineage>
</organism>
<evidence type="ECO:0000256" key="1">
    <source>
        <dbReference type="SAM" id="Phobius"/>
    </source>
</evidence>
<proteinExistence type="predicted"/>
<name>A0A6H2END4_9ACTO</name>
<dbReference type="Proteomes" id="UP000502298">
    <property type="component" value="Chromosome"/>
</dbReference>
<feature type="transmembrane region" description="Helical" evidence="1">
    <location>
        <begin position="21"/>
        <end position="40"/>
    </location>
</feature>
<dbReference type="KEGG" id="arca:HC352_08770"/>
<dbReference type="EMBL" id="CP050804">
    <property type="protein sequence ID" value="QJC22581.1"/>
    <property type="molecule type" value="Genomic_DNA"/>
</dbReference>
<evidence type="ECO:0000313" key="2">
    <source>
        <dbReference type="EMBL" id="QJC22581.1"/>
    </source>
</evidence>
<feature type="transmembrane region" description="Helical" evidence="1">
    <location>
        <begin position="46"/>
        <end position="63"/>
    </location>
</feature>
<keyword evidence="1" id="KW-1133">Transmembrane helix</keyword>
<evidence type="ECO:0000313" key="3">
    <source>
        <dbReference type="Proteomes" id="UP000502298"/>
    </source>
</evidence>
<dbReference type="AlphaFoldDB" id="A0A6H2END4"/>
<sequence length="98" mass="10499">MQHRKNCQYSGKRCAVTRDTKIAIVFLIVGALCFTAMILLRNYAGFIAIVSAVFMVGAVLYAATTSKTALPTSWLLVIAGYGIVLGSLAAYLLLVPGR</sequence>
<dbReference type="RefSeq" id="WP_168918503.1">
    <property type="nucleotide sequence ID" value="NZ_CP050804.1"/>
</dbReference>
<protein>
    <submittedName>
        <fullName evidence="2">Uncharacterized protein</fullName>
    </submittedName>
</protein>
<keyword evidence="1" id="KW-0472">Membrane</keyword>
<gene>
    <name evidence="2" type="ORF">HC352_08770</name>
</gene>
<reference evidence="2 3" key="1">
    <citation type="submission" date="2020-03" db="EMBL/GenBank/DDBJ databases">
        <title>Complete genome of Arcanobacterium buesumensis sp. nov. strain 2701.</title>
        <authorList>
            <person name="Borowiak M."/>
            <person name="Alssahen M."/>
            <person name="Laemmler C."/>
            <person name="Malorny B."/>
            <person name="Hassan A."/>
            <person name="Prenger-Berninghoff E."/>
            <person name="Ploetz M."/>
            <person name="Abdulmawjood A."/>
        </authorList>
    </citation>
    <scope>NUCLEOTIDE SEQUENCE [LARGE SCALE GENOMIC DNA]</scope>
    <source>
        <strain evidence="2 3">2701</strain>
    </source>
</reference>
<feature type="transmembrane region" description="Helical" evidence="1">
    <location>
        <begin position="75"/>
        <end position="94"/>
    </location>
</feature>